<dbReference type="EMBL" id="BFAA01021161">
    <property type="protein sequence ID" value="GCB80888.1"/>
    <property type="molecule type" value="Genomic_DNA"/>
</dbReference>
<gene>
    <name evidence="3" type="ORF">scyTo_0022093</name>
</gene>
<keyword evidence="4" id="KW-1185">Reference proteome</keyword>
<dbReference type="OMA" id="QFRITAC"/>
<evidence type="ECO:0000256" key="2">
    <source>
        <dbReference type="SAM" id="Phobius"/>
    </source>
</evidence>
<dbReference type="STRING" id="75743.A0A401Q692"/>
<protein>
    <recommendedName>
        <fullName evidence="5">Cation/H+ exchanger domain-containing protein</fullName>
    </recommendedName>
</protein>
<sequence length="129" mass="14012">IATMSVALVIRILVTFLMVHFSTFNMKEKVFIALAWIPKATVQAAIGSVALDMARIRNNKTAADYGLIVLTVAFLGILITAPIGALIIGLLGPKLLDKSKQQELDCSEDKESRSITCNHDQGVENDIEV</sequence>
<feature type="non-terminal residue" evidence="3">
    <location>
        <position position="1"/>
    </location>
</feature>
<dbReference type="AlphaFoldDB" id="A0A401Q692"/>
<comment type="similarity">
    <text evidence="1">Belongs to the monovalent cation:proton antiporter 1 (CPA1) transporter (TC 2.A.36) family.</text>
</comment>
<feature type="transmembrane region" description="Helical" evidence="2">
    <location>
        <begin position="6"/>
        <end position="24"/>
    </location>
</feature>
<keyword evidence="2" id="KW-0812">Transmembrane</keyword>
<accession>A0A401Q692</accession>
<evidence type="ECO:0008006" key="5">
    <source>
        <dbReference type="Google" id="ProtNLM"/>
    </source>
</evidence>
<proteinExistence type="inferred from homology"/>
<evidence type="ECO:0000256" key="1">
    <source>
        <dbReference type="ARBA" id="ARBA00007367"/>
    </source>
</evidence>
<dbReference type="GO" id="GO:0098662">
    <property type="term" value="P:inorganic cation transmembrane transport"/>
    <property type="evidence" value="ECO:0007669"/>
    <property type="project" value="TreeGrafter"/>
</dbReference>
<keyword evidence="2" id="KW-0472">Membrane</keyword>
<keyword evidence="2" id="KW-1133">Transmembrane helix</keyword>
<evidence type="ECO:0000313" key="3">
    <source>
        <dbReference type="EMBL" id="GCB80888.1"/>
    </source>
</evidence>
<feature type="transmembrane region" description="Helical" evidence="2">
    <location>
        <begin position="31"/>
        <end position="53"/>
    </location>
</feature>
<organism evidence="3 4">
    <name type="scientific">Scyliorhinus torazame</name>
    <name type="common">Cloudy catshark</name>
    <name type="synonym">Catulus torazame</name>
    <dbReference type="NCBI Taxonomy" id="75743"/>
    <lineage>
        <taxon>Eukaryota</taxon>
        <taxon>Metazoa</taxon>
        <taxon>Chordata</taxon>
        <taxon>Craniata</taxon>
        <taxon>Vertebrata</taxon>
        <taxon>Chondrichthyes</taxon>
        <taxon>Elasmobranchii</taxon>
        <taxon>Galeomorphii</taxon>
        <taxon>Galeoidea</taxon>
        <taxon>Carcharhiniformes</taxon>
        <taxon>Scyliorhinidae</taxon>
        <taxon>Scyliorhinus</taxon>
    </lineage>
</organism>
<dbReference type="OrthoDB" id="423807at2759"/>
<reference evidence="3 4" key="1">
    <citation type="journal article" date="2018" name="Nat. Ecol. Evol.">
        <title>Shark genomes provide insights into elasmobranch evolution and the origin of vertebrates.</title>
        <authorList>
            <person name="Hara Y"/>
            <person name="Yamaguchi K"/>
            <person name="Onimaru K"/>
            <person name="Kadota M"/>
            <person name="Koyanagi M"/>
            <person name="Keeley SD"/>
            <person name="Tatsumi K"/>
            <person name="Tanaka K"/>
            <person name="Motone F"/>
            <person name="Kageyama Y"/>
            <person name="Nozu R"/>
            <person name="Adachi N"/>
            <person name="Nishimura O"/>
            <person name="Nakagawa R"/>
            <person name="Tanegashima C"/>
            <person name="Kiyatake I"/>
            <person name="Matsumoto R"/>
            <person name="Murakumo K"/>
            <person name="Nishida K"/>
            <person name="Terakita A"/>
            <person name="Kuratani S"/>
            <person name="Sato K"/>
            <person name="Hyodo S Kuraku.S."/>
        </authorList>
    </citation>
    <scope>NUCLEOTIDE SEQUENCE [LARGE SCALE GENOMIC DNA]</scope>
</reference>
<comment type="caution">
    <text evidence="3">The sequence shown here is derived from an EMBL/GenBank/DDBJ whole genome shotgun (WGS) entry which is preliminary data.</text>
</comment>
<dbReference type="PANTHER" id="PTHR31102">
    <property type="match status" value="1"/>
</dbReference>
<feature type="transmembrane region" description="Helical" evidence="2">
    <location>
        <begin position="65"/>
        <end position="91"/>
    </location>
</feature>
<dbReference type="Proteomes" id="UP000288216">
    <property type="component" value="Unassembled WGS sequence"/>
</dbReference>
<dbReference type="InterPro" id="IPR051843">
    <property type="entry name" value="CPA1_transporter"/>
</dbReference>
<name>A0A401Q692_SCYTO</name>
<dbReference type="PANTHER" id="PTHR31102:SF1">
    <property type="entry name" value="CATION_H+ EXCHANGER DOMAIN-CONTAINING PROTEIN"/>
    <property type="match status" value="1"/>
</dbReference>
<evidence type="ECO:0000313" key="4">
    <source>
        <dbReference type="Proteomes" id="UP000288216"/>
    </source>
</evidence>